<proteinExistence type="inferred from homology"/>
<dbReference type="OrthoDB" id="9806956at2"/>
<evidence type="ECO:0000256" key="4">
    <source>
        <dbReference type="ARBA" id="ARBA00022723"/>
    </source>
</evidence>
<dbReference type="InterPro" id="IPR005846">
    <property type="entry name" value="A-D-PHexomutase_a/b/a-III"/>
</dbReference>
<dbReference type="SUPFAM" id="SSF53738">
    <property type="entry name" value="Phosphoglucomutase, first 3 domains"/>
    <property type="match status" value="3"/>
</dbReference>
<reference evidence="10 11" key="1">
    <citation type="submission" date="2016-11" db="EMBL/GenBank/DDBJ databases">
        <authorList>
            <person name="Jaros S."/>
            <person name="Januszkiewicz K."/>
            <person name="Wedrychowicz H."/>
        </authorList>
    </citation>
    <scope>NUCLEOTIDE SEQUENCE [LARGE SCALE GENOMIC DNA]</scope>
    <source>
        <strain evidence="10 11">DSM 8605</strain>
    </source>
</reference>
<dbReference type="Pfam" id="PF02879">
    <property type="entry name" value="PGM_PMM_II"/>
    <property type="match status" value="1"/>
</dbReference>
<feature type="domain" description="Alpha-D-phosphohexomutase alpha/beta/alpha" evidence="8">
    <location>
        <begin position="174"/>
        <end position="278"/>
    </location>
</feature>
<keyword evidence="3" id="KW-0597">Phosphoprotein</keyword>
<evidence type="ECO:0000256" key="3">
    <source>
        <dbReference type="ARBA" id="ARBA00022553"/>
    </source>
</evidence>
<feature type="domain" description="Alpha-D-phosphohexomutase alpha/beta/alpha" evidence="7">
    <location>
        <begin position="11"/>
        <end position="148"/>
    </location>
</feature>
<dbReference type="EMBL" id="FQXM01000027">
    <property type="protein sequence ID" value="SHH97686.1"/>
    <property type="molecule type" value="Genomic_DNA"/>
</dbReference>
<name>A0A1M5XD35_9CLOT</name>
<keyword evidence="5" id="KW-0460">Magnesium</keyword>
<dbReference type="FunFam" id="3.40.120.10:FF:000010">
    <property type="entry name" value="phosphomannomutase/phosphoglucomutase isoform X1"/>
    <property type="match status" value="1"/>
</dbReference>
<dbReference type="Pfam" id="PF02878">
    <property type="entry name" value="PGM_PMM_I"/>
    <property type="match status" value="1"/>
</dbReference>
<evidence type="ECO:0000256" key="1">
    <source>
        <dbReference type="ARBA" id="ARBA00001946"/>
    </source>
</evidence>
<dbReference type="Proteomes" id="UP000184447">
    <property type="component" value="Unassembled WGS sequence"/>
</dbReference>
<comment type="cofactor">
    <cofactor evidence="1">
        <name>Mg(2+)</name>
        <dbReference type="ChEBI" id="CHEBI:18420"/>
    </cofactor>
</comment>
<organism evidence="10 11">
    <name type="scientific">Clostridium grantii DSM 8605</name>
    <dbReference type="NCBI Taxonomy" id="1121316"/>
    <lineage>
        <taxon>Bacteria</taxon>
        <taxon>Bacillati</taxon>
        <taxon>Bacillota</taxon>
        <taxon>Clostridia</taxon>
        <taxon>Eubacteriales</taxon>
        <taxon>Clostridiaceae</taxon>
        <taxon>Clostridium</taxon>
    </lineage>
</organism>
<dbReference type="STRING" id="1121316.SAMN02745207_03560"/>
<evidence type="ECO:0000256" key="5">
    <source>
        <dbReference type="ARBA" id="ARBA00022842"/>
    </source>
</evidence>
<dbReference type="PANTHER" id="PTHR42946">
    <property type="entry name" value="PHOSPHOHEXOSE MUTASE"/>
    <property type="match status" value="1"/>
</dbReference>
<evidence type="ECO:0000259" key="7">
    <source>
        <dbReference type="Pfam" id="PF02878"/>
    </source>
</evidence>
<evidence type="ECO:0000313" key="10">
    <source>
        <dbReference type="EMBL" id="SHH97686.1"/>
    </source>
</evidence>
<dbReference type="GO" id="GO:0046872">
    <property type="term" value="F:metal ion binding"/>
    <property type="evidence" value="ECO:0007669"/>
    <property type="project" value="UniProtKB-KW"/>
</dbReference>
<dbReference type="Gene3D" id="3.40.120.10">
    <property type="entry name" value="Alpha-D-Glucose-1,6-Bisphosphate, subunit A, domain 3"/>
    <property type="match status" value="3"/>
</dbReference>
<dbReference type="PRINTS" id="PR00509">
    <property type="entry name" value="PGMPMM"/>
</dbReference>
<dbReference type="InterPro" id="IPR005844">
    <property type="entry name" value="A-D-PHexomutase_a/b/a-I"/>
</dbReference>
<evidence type="ECO:0000259" key="8">
    <source>
        <dbReference type="Pfam" id="PF02879"/>
    </source>
</evidence>
<evidence type="ECO:0000313" key="11">
    <source>
        <dbReference type="Proteomes" id="UP000184447"/>
    </source>
</evidence>
<keyword evidence="11" id="KW-1185">Reference proteome</keyword>
<dbReference type="InterPro" id="IPR016055">
    <property type="entry name" value="A-D-PHexomutase_a/b/a-I/II/III"/>
</dbReference>
<keyword evidence="6" id="KW-0413">Isomerase</keyword>
<feature type="domain" description="Alpha-D-phosphohexomutase alpha/beta/alpha" evidence="9">
    <location>
        <begin position="283"/>
        <end position="398"/>
    </location>
</feature>
<dbReference type="Pfam" id="PF02880">
    <property type="entry name" value="PGM_PMM_III"/>
    <property type="match status" value="1"/>
</dbReference>
<dbReference type="AlphaFoldDB" id="A0A1M5XD35"/>
<dbReference type="PANTHER" id="PTHR42946:SF1">
    <property type="entry name" value="PHOSPHOGLUCOMUTASE (ALPHA-D-GLUCOSE-1,6-BISPHOSPHATE-DEPENDENT)"/>
    <property type="match status" value="1"/>
</dbReference>
<dbReference type="GO" id="GO:0005975">
    <property type="term" value="P:carbohydrate metabolic process"/>
    <property type="evidence" value="ECO:0007669"/>
    <property type="project" value="InterPro"/>
</dbReference>
<protein>
    <submittedName>
        <fullName evidence="10">Phosphomannomutase</fullName>
    </submittedName>
</protein>
<dbReference type="InterPro" id="IPR050060">
    <property type="entry name" value="Phosphoglucosamine_mutase"/>
</dbReference>
<dbReference type="InterPro" id="IPR005841">
    <property type="entry name" value="Alpha-D-phosphohexomutase_SF"/>
</dbReference>
<dbReference type="SUPFAM" id="SSF55957">
    <property type="entry name" value="Phosphoglucomutase, C-terminal domain"/>
    <property type="match status" value="1"/>
</dbReference>
<dbReference type="GO" id="GO:0004615">
    <property type="term" value="F:phosphomannomutase activity"/>
    <property type="evidence" value="ECO:0007669"/>
    <property type="project" value="TreeGrafter"/>
</dbReference>
<accession>A0A1M5XD35</accession>
<keyword evidence="4" id="KW-0479">Metal-binding</keyword>
<evidence type="ECO:0000256" key="6">
    <source>
        <dbReference type="ARBA" id="ARBA00023235"/>
    </source>
</evidence>
<dbReference type="InterPro" id="IPR005845">
    <property type="entry name" value="A-D-PHexomutase_a/b/a-II"/>
</dbReference>
<dbReference type="InterPro" id="IPR036900">
    <property type="entry name" value="A-D-PHexomutase_C_sf"/>
</dbReference>
<evidence type="ECO:0000259" key="9">
    <source>
        <dbReference type="Pfam" id="PF02880"/>
    </source>
</evidence>
<evidence type="ECO:0000256" key="2">
    <source>
        <dbReference type="ARBA" id="ARBA00010231"/>
    </source>
</evidence>
<comment type="similarity">
    <text evidence="2">Belongs to the phosphohexose mutase family.</text>
</comment>
<dbReference type="Gene3D" id="3.30.310.50">
    <property type="entry name" value="Alpha-D-phosphohexomutase, C-terminal domain"/>
    <property type="match status" value="1"/>
</dbReference>
<dbReference type="RefSeq" id="WP_073340168.1">
    <property type="nucleotide sequence ID" value="NZ_FQXM01000027.1"/>
</dbReference>
<sequence>MKTNWSKLQNGTDIRGVALEGIPGEKINLTEEVVEKIGYSFSVWVSKKLSKNPSELKFAVGNDSRLSADSLKKALIKGLSADGSEVFDCGLASTPAMFMTTVVEGYLYDASIMITASHLPFNRNGLKFFTNDGGLEHDDIEDILHIAEDSEYIRRDKEAEAKEIDFISVYSDIFVKKIREEVNSKENWDEPLKGLKIIVDAGNGAGGFFAEKVLKPLGADTEGSQFLDPDGRFPNHIPNPEKKEAMEAIQNAVLESKADFGIIFDTDVDRAAVVDRYGNAINRNSLIALISAIILEEHPGSTIVTDSVTSNGLKKFIEEDLNGVHHRFKRGYKNVINESIRLNEQGVESHLAIETSGHGAIKENYFLDDGAYLTAKILIKMAKMKLEENKDVTELIQSLETPLISNEYRITIKTEDFATYGKAILEDLNKYAEAKEGWVVVPNNFEGVRVDLSKDAGDGWFLVRMSLHDPVIPINIESNSEEGIKIAEKTMKEFMSSYDLLDLSCFK</sequence>
<dbReference type="CDD" id="cd03089">
    <property type="entry name" value="PMM_PGM"/>
    <property type="match status" value="1"/>
</dbReference>
<gene>
    <name evidence="10" type="ORF">SAMN02745207_03560</name>
</gene>